<protein>
    <submittedName>
        <fullName evidence="2">Ubiquitin-like superfamily protein</fullName>
    </submittedName>
</protein>
<evidence type="ECO:0000313" key="2">
    <source>
        <dbReference type="EMBL" id="GFS30060.1"/>
    </source>
</evidence>
<dbReference type="Proteomes" id="UP000585474">
    <property type="component" value="Unassembled WGS sequence"/>
</dbReference>
<dbReference type="AlphaFoldDB" id="A0A7J0D985"/>
<accession>A0A7J0D985</accession>
<sequence length="207" mass="22278">MMMIEVVLNDRLGKKVWVKCSDDDLKKLAAAQTGTRADKIRIQKWTGGKWVVVYGTVIVGGGLVEEEEEGEGGNGDGGGGDMGDIVGGDGMVVEVEGGGVGNGNGGSSHHNSGGGGVERYMGTCEVFTFPKYTDREVWSTVSSLWLVLLFSAQVYYLHGRASRTQEDIGRCAHMAFGTNELKLVEHSKTVVRKHLELILLGEQSLRC</sequence>
<dbReference type="Gene3D" id="3.10.20.90">
    <property type="entry name" value="Phosphatidylinositol 3-kinase Catalytic Subunit, Chain A, domain 1"/>
    <property type="match status" value="1"/>
</dbReference>
<evidence type="ECO:0000313" key="3">
    <source>
        <dbReference type="Proteomes" id="UP000585474"/>
    </source>
</evidence>
<keyword evidence="3" id="KW-1185">Reference proteome</keyword>
<dbReference type="EMBL" id="BJWL01000106">
    <property type="protein sequence ID" value="GFS30060.1"/>
    <property type="molecule type" value="Genomic_DNA"/>
</dbReference>
<organism evidence="2 3">
    <name type="scientific">Actinidia rufa</name>
    <dbReference type="NCBI Taxonomy" id="165716"/>
    <lineage>
        <taxon>Eukaryota</taxon>
        <taxon>Viridiplantae</taxon>
        <taxon>Streptophyta</taxon>
        <taxon>Embryophyta</taxon>
        <taxon>Tracheophyta</taxon>
        <taxon>Spermatophyta</taxon>
        <taxon>Magnoliopsida</taxon>
        <taxon>eudicotyledons</taxon>
        <taxon>Gunneridae</taxon>
        <taxon>Pentapetalae</taxon>
        <taxon>asterids</taxon>
        <taxon>Ericales</taxon>
        <taxon>Actinidiaceae</taxon>
        <taxon>Actinidia</taxon>
    </lineage>
</organism>
<proteinExistence type="predicted"/>
<keyword evidence="1" id="KW-0833">Ubl conjugation pathway</keyword>
<name>A0A7J0D985_9ERIC</name>
<gene>
    <name evidence="2" type="ORF">Acr_00g0009880</name>
</gene>
<dbReference type="InterPro" id="IPR039732">
    <property type="entry name" value="Hub1/Ubl5"/>
</dbReference>
<dbReference type="PANTHER" id="PTHR13042">
    <property type="entry name" value="UBIQUITIN-LIKE PROTEIN 5"/>
    <property type="match status" value="1"/>
</dbReference>
<reference evidence="3" key="1">
    <citation type="submission" date="2019-07" db="EMBL/GenBank/DDBJ databases">
        <title>De Novo Assembly of kiwifruit Actinidia rufa.</title>
        <authorList>
            <person name="Sugita-Konishi S."/>
            <person name="Sato K."/>
            <person name="Mori E."/>
            <person name="Abe Y."/>
            <person name="Kisaki G."/>
            <person name="Hamano K."/>
            <person name="Suezawa K."/>
            <person name="Otani M."/>
            <person name="Fukuda T."/>
            <person name="Manabe T."/>
            <person name="Gomi K."/>
            <person name="Tabuchi M."/>
            <person name="Akimitsu K."/>
            <person name="Kataoka I."/>
        </authorList>
    </citation>
    <scope>NUCLEOTIDE SEQUENCE [LARGE SCALE GENOMIC DNA]</scope>
    <source>
        <strain evidence="3">cv. Fuchu</strain>
    </source>
</reference>
<dbReference type="OrthoDB" id="3881at2759"/>
<comment type="caution">
    <text evidence="2">The sequence shown here is derived from an EMBL/GenBank/DDBJ whole genome shotgun (WGS) entry which is preliminary data.</text>
</comment>
<evidence type="ECO:0000256" key="1">
    <source>
        <dbReference type="ARBA" id="ARBA00022786"/>
    </source>
</evidence>